<evidence type="ECO:0000256" key="4">
    <source>
        <dbReference type="ARBA" id="ARBA00022490"/>
    </source>
</evidence>
<dbReference type="NCBIfam" id="TIGR03725">
    <property type="entry name" value="T6A_YeaZ"/>
    <property type="match status" value="1"/>
</dbReference>
<dbReference type="CDD" id="cd24032">
    <property type="entry name" value="ASKHA_NBD_TsaB"/>
    <property type="match status" value="1"/>
</dbReference>
<comment type="caution">
    <text evidence="8">The sequence shown here is derived from an EMBL/GenBank/DDBJ whole genome shotgun (WGS) entry which is preliminary data.</text>
</comment>
<dbReference type="InterPro" id="IPR043129">
    <property type="entry name" value="ATPase_NBD"/>
</dbReference>
<dbReference type="GO" id="GO:0016740">
    <property type="term" value="F:transferase activity"/>
    <property type="evidence" value="ECO:0007669"/>
    <property type="project" value="UniProtKB-KW"/>
</dbReference>
<comment type="similarity">
    <text evidence="2">Belongs to the KAE1 / TsaD family. TsaB subfamily.</text>
</comment>
<dbReference type="PANTHER" id="PTHR11735:SF11">
    <property type="entry name" value="TRNA THREONYLCARBAMOYLADENOSINE BIOSYNTHESIS PROTEIN TSAB"/>
    <property type="match status" value="1"/>
</dbReference>
<dbReference type="AlphaFoldDB" id="A0A1T2L945"/>
<keyword evidence="9" id="KW-1185">Reference proteome</keyword>
<dbReference type="SUPFAM" id="SSF53067">
    <property type="entry name" value="Actin-like ATPase domain"/>
    <property type="match status" value="2"/>
</dbReference>
<keyword evidence="4" id="KW-0963">Cytoplasm</keyword>
<dbReference type="EMBL" id="MPRL01000007">
    <property type="protein sequence ID" value="OOZ41623.1"/>
    <property type="molecule type" value="Genomic_DNA"/>
</dbReference>
<dbReference type="InterPro" id="IPR000905">
    <property type="entry name" value="Gcp-like_dom"/>
</dbReference>
<evidence type="ECO:0000313" key="9">
    <source>
        <dbReference type="Proteomes" id="UP000191110"/>
    </source>
</evidence>
<proteinExistence type="inferred from homology"/>
<organism evidence="8 9">
    <name type="scientific">Solemya pervernicosa gill symbiont</name>
    <dbReference type="NCBI Taxonomy" id="642797"/>
    <lineage>
        <taxon>Bacteria</taxon>
        <taxon>Pseudomonadati</taxon>
        <taxon>Pseudomonadota</taxon>
        <taxon>Gammaproteobacteria</taxon>
        <taxon>sulfur-oxidizing symbionts</taxon>
    </lineage>
</organism>
<evidence type="ECO:0000313" key="8">
    <source>
        <dbReference type="EMBL" id="OOZ41623.1"/>
    </source>
</evidence>
<dbReference type="FunFam" id="3.30.420.40:FF:000097">
    <property type="entry name" value="tRNA threonylcarbamoyladenosine biosynthesis protein TsaB"/>
    <property type="match status" value="1"/>
</dbReference>
<comment type="subcellular location">
    <subcellularLocation>
        <location evidence="1">Cytoplasm</location>
    </subcellularLocation>
</comment>
<dbReference type="PANTHER" id="PTHR11735">
    <property type="entry name" value="TRNA N6-ADENOSINE THREONYLCARBAMOYLTRANSFERASE"/>
    <property type="match status" value="1"/>
</dbReference>
<evidence type="ECO:0000256" key="5">
    <source>
        <dbReference type="ARBA" id="ARBA00022694"/>
    </source>
</evidence>
<reference evidence="8 9" key="1">
    <citation type="submission" date="2016-11" db="EMBL/GenBank/DDBJ databases">
        <title>Mixed transmission modes and dynamic genome evolution in an obligate animal-bacterial symbiosis.</title>
        <authorList>
            <person name="Russell S.L."/>
            <person name="Corbett-Detig R.B."/>
            <person name="Cavanaugh C.M."/>
        </authorList>
    </citation>
    <scope>NUCLEOTIDE SEQUENCE [LARGE SCALE GENOMIC DNA]</scope>
    <source>
        <strain evidence="8">Sveles-Q1</strain>
    </source>
</reference>
<gene>
    <name evidence="8" type="ORF">BOW53_02780</name>
</gene>
<evidence type="ECO:0000256" key="1">
    <source>
        <dbReference type="ARBA" id="ARBA00004496"/>
    </source>
</evidence>
<keyword evidence="8" id="KW-0808">Transferase</keyword>
<dbReference type="Gene3D" id="3.30.420.40">
    <property type="match status" value="2"/>
</dbReference>
<dbReference type="Pfam" id="PF00814">
    <property type="entry name" value="TsaD"/>
    <property type="match status" value="1"/>
</dbReference>
<evidence type="ECO:0000256" key="6">
    <source>
        <dbReference type="ARBA" id="ARBA00032446"/>
    </source>
</evidence>
<keyword evidence="5" id="KW-0819">tRNA processing</keyword>
<evidence type="ECO:0000259" key="7">
    <source>
        <dbReference type="Pfam" id="PF00814"/>
    </source>
</evidence>
<protein>
    <recommendedName>
        <fullName evidence="3">tRNA threonylcarbamoyladenosine biosynthesis protein TsaB</fullName>
    </recommendedName>
    <alternativeName>
        <fullName evidence="6">t(6)A37 threonylcarbamoyladenosine biosynthesis protein TsaB</fullName>
    </alternativeName>
</protein>
<feature type="domain" description="Gcp-like" evidence="7">
    <location>
        <begin position="28"/>
        <end position="222"/>
    </location>
</feature>
<evidence type="ECO:0000256" key="2">
    <source>
        <dbReference type="ARBA" id="ARBA00010493"/>
    </source>
</evidence>
<dbReference type="GO" id="GO:0005829">
    <property type="term" value="C:cytosol"/>
    <property type="evidence" value="ECO:0007669"/>
    <property type="project" value="TreeGrafter"/>
</dbReference>
<dbReference type="RefSeq" id="WP_078482567.1">
    <property type="nucleotide sequence ID" value="NZ_MPRL01000007.1"/>
</dbReference>
<dbReference type="OrthoDB" id="9809995at2"/>
<dbReference type="Proteomes" id="UP000191110">
    <property type="component" value="Unassembled WGS sequence"/>
</dbReference>
<name>A0A1T2L945_9GAMM</name>
<dbReference type="GO" id="GO:0002949">
    <property type="term" value="P:tRNA threonylcarbamoyladenosine modification"/>
    <property type="evidence" value="ECO:0007669"/>
    <property type="project" value="InterPro"/>
</dbReference>
<dbReference type="InterPro" id="IPR022496">
    <property type="entry name" value="T6A_TsaB"/>
</dbReference>
<evidence type="ECO:0000256" key="3">
    <source>
        <dbReference type="ARBA" id="ARBA00019012"/>
    </source>
</evidence>
<sequence length="227" mass="24385">MKLLAIDTATEACSAALYIDGEVLSRFEIAPRQHARLILPMIDSLLSEAGIVVADLDALAFGRGPGGFTGVRIATGVIQGVGFATELPVVPVSTLAALAQGAWREFGYKQIATAIDARMGEVYWGRYTLADNELMQLQGEELVIPPEQVEGEGSGWVGIGSGWTTYSDVMQSQLVNELEEQKGERFPNAHDIALLAVNDFHNGVAVNAAEALPIYLRDKVAKKKGEQ</sequence>
<accession>A0A1T2L945</accession>